<dbReference type="CDD" id="cd01992">
    <property type="entry name" value="TilS_N"/>
    <property type="match status" value="1"/>
</dbReference>
<gene>
    <name evidence="8" type="primary">tilS</name>
    <name evidence="10" type="ORF">J2S74_005342</name>
</gene>
<dbReference type="InterPro" id="IPR012094">
    <property type="entry name" value="tRNA_Ile_lys_synt"/>
</dbReference>
<dbReference type="SUPFAM" id="SSF82829">
    <property type="entry name" value="MesJ substrate recognition domain-like"/>
    <property type="match status" value="1"/>
</dbReference>
<dbReference type="InterPro" id="IPR011063">
    <property type="entry name" value="TilS/TtcA_N"/>
</dbReference>
<evidence type="ECO:0000313" key="10">
    <source>
        <dbReference type="EMBL" id="MDQ0257879.1"/>
    </source>
</evidence>
<comment type="subcellular location">
    <subcellularLocation>
        <location evidence="1 8">Cytoplasm</location>
    </subcellularLocation>
</comment>
<keyword evidence="11" id="KW-1185">Reference proteome</keyword>
<proteinExistence type="inferred from homology"/>
<organism evidence="10 11">
    <name type="scientific">Evansella vedderi</name>
    <dbReference type="NCBI Taxonomy" id="38282"/>
    <lineage>
        <taxon>Bacteria</taxon>
        <taxon>Bacillati</taxon>
        <taxon>Bacillota</taxon>
        <taxon>Bacilli</taxon>
        <taxon>Bacillales</taxon>
        <taxon>Bacillaceae</taxon>
        <taxon>Evansella</taxon>
    </lineage>
</organism>
<name>A0ABU0A310_9BACI</name>
<dbReference type="GO" id="GO:0032267">
    <property type="term" value="F:tRNA(Ile)-lysidine synthase activity"/>
    <property type="evidence" value="ECO:0007669"/>
    <property type="project" value="UniProtKB-EC"/>
</dbReference>
<dbReference type="InterPro" id="IPR015262">
    <property type="entry name" value="tRNA_Ile_lys_synt_subst-bd"/>
</dbReference>
<evidence type="ECO:0000256" key="3">
    <source>
        <dbReference type="ARBA" id="ARBA00022598"/>
    </source>
</evidence>
<dbReference type="Proteomes" id="UP001230005">
    <property type="component" value="Unassembled WGS sequence"/>
</dbReference>
<evidence type="ECO:0000313" key="11">
    <source>
        <dbReference type="Proteomes" id="UP001230005"/>
    </source>
</evidence>
<dbReference type="RefSeq" id="WP_307332303.1">
    <property type="nucleotide sequence ID" value="NZ_JAUSUG010000036.1"/>
</dbReference>
<dbReference type="PANTHER" id="PTHR43033">
    <property type="entry name" value="TRNA(ILE)-LYSIDINE SYNTHASE-RELATED"/>
    <property type="match status" value="1"/>
</dbReference>
<comment type="catalytic activity">
    <reaction evidence="7 8">
        <text>cytidine(34) in tRNA(Ile2) + L-lysine + ATP = lysidine(34) in tRNA(Ile2) + AMP + diphosphate + H(+)</text>
        <dbReference type="Rhea" id="RHEA:43744"/>
        <dbReference type="Rhea" id="RHEA-COMP:10625"/>
        <dbReference type="Rhea" id="RHEA-COMP:10670"/>
        <dbReference type="ChEBI" id="CHEBI:15378"/>
        <dbReference type="ChEBI" id="CHEBI:30616"/>
        <dbReference type="ChEBI" id="CHEBI:32551"/>
        <dbReference type="ChEBI" id="CHEBI:33019"/>
        <dbReference type="ChEBI" id="CHEBI:82748"/>
        <dbReference type="ChEBI" id="CHEBI:83665"/>
        <dbReference type="ChEBI" id="CHEBI:456215"/>
        <dbReference type="EC" id="6.3.4.19"/>
    </reaction>
</comment>
<evidence type="ECO:0000256" key="2">
    <source>
        <dbReference type="ARBA" id="ARBA00022490"/>
    </source>
</evidence>
<dbReference type="SUPFAM" id="SSF52402">
    <property type="entry name" value="Adenine nucleotide alpha hydrolases-like"/>
    <property type="match status" value="1"/>
</dbReference>
<dbReference type="SUPFAM" id="SSF56037">
    <property type="entry name" value="PheT/TilS domain"/>
    <property type="match status" value="1"/>
</dbReference>
<keyword evidence="3 8" id="KW-0436">Ligase</keyword>
<dbReference type="Gene3D" id="3.40.50.620">
    <property type="entry name" value="HUPs"/>
    <property type="match status" value="1"/>
</dbReference>
<keyword evidence="2 8" id="KW-0963">Cytoplasm</keyword>
<dbReference type="InterPro" id="IPR012795">
    <property type="entry name" value="tRNA_Ile_lys_synt_N"/>
</dbReference>
<keyword evidence="6 8" id="KW-0067">ATP-binding</keyword>
<dbReference type="PANTHER" id="PTHR43033:SF1">
    <property type="entry name" value="TRNA(ILE)-LYSIDINE SYNTHASE-RELATED"/>
    <property type="match status" value="1"/>
</dbReference>
<sequence>MNQIVSEFMKKHQLVDENDHIVVAVSGGPDSMALLHYLNHQRNWKLKLSVAHVEHGLRGETSLKDLQFVQSFCKDHNIPFYYHQPDVKRVKEERGISSQEAARICRYTWFEKLMDDIGANSLALAHHGDDQIETMLMKQVRGGVTSLQGIPVQRPFGKGKLIRPFLCLEKSNILQYCKEKSVGYRVDETNETDTYQRNRFRKYILPFLKEENPQVHQTFQRHSEWTRDENHYLQSQAQKEVEKAAIVMEEDKVSLSMKKFLAIPIPLQRRGVHLILNYLSLDVGRHITVRHIEDILILMNKDLSSGELHLPQGIIVRKSYDKCLFLSKEQEEETFSIIEIPFSGIVPLKKGKIISSVHKKSEELKREGSIFLGDLKKLSTPLYIRPRRQGDRIFPLGLRGSKKIKDIFIDEKIPVDERDQWPIVTDNDGRILWIPSLKRSNIALIDEFTENILMLVFKKDGE</sequence>
<dbReference type="Pfam" id="PF11734">
    <property type="entry name" value="TilS_C"/>
    <property type="match status" value="1"/>
</dbReference>
<reference evidence="10 11" key="1">
    <citation type="submission" date="2023-07" db="EMBL/GenBank/DDBJ databases">
        <title>Genomic Encyclopedia of Type Strains, Phase IV (KMG-IV): sequencing the most valuable type-strain genomes for metagenomic binning, comparative biology and taxonomic classification.</title>
        <authorList>
            <person name="Goeker M."/>
        </authorList>
    </citation>
    <scope>NUCLEOTIDE SEQUENCE [LARGE SCALE GENOMIC DNA]</scope>
    <source>
        <strain evidence="10 11">DSM 9768</strain>
    </source>
</reference>
<dbReference type="Gene3D" id="3.30.465.60">
    <property type="match status" value="1"/>
</dbReference>
<evidence type="ECO:0000256" key="8">
    <source>
        <dbReference type="HAMAP-Rule" id="MF_01161"/>
    </source>
</evidence>
<feature type="domain" description="Lysidine-tRNA(Ile) synthetase C-terminal" evidence="9">
    <location>
        <begin position="382"/>
        <end position="455"/>
    </location>
</feature>
<dbReference type="SMART" id="SM00977">
    <property type="entry name" value="TilS_C"/>
    <property type="match status" value="1"/>
</dbReference>
<feature type="binding site" evidence="8">
    <location>
        <begin position="26"/>
        <end position="31"/>
    </location>
    <ligand>
        <name>ATP</name>
        <dbReference type="ChEBI" id="CHEBI:30616"/>
    </ligand>
</feature>
<comment type="function">
    <text evidence="8">Ligates lysine onto the cytidine present at position 34 of the AUA codon-specific tRNA(Ile) that contains the anticodon CAU, in an ATP-dependent manner. Cytidine is converted to lysidine, thus changing the amino acid specificity of the tRNA from methionine to isoleucine.</text>
</comment>
<dbReference type="InterPro" id="IPR012796">
    <property type="entry name" value="Lysidine-tRNA-synth_C"/>
</dbReference>
<evidence type="ECO:0000256" key="5">
    <source>
        <dbReference type="ARBA" id="ARBA00022741"/>
    </source>
</evidence>
<dbReference type="Pfam" id="PF09179">
    <property type="entry name" value="TilS"/>
    <property type="match status" value="1"/>
</dbReference>
<accession>A0ABU0A310</accession>
<dbReference type="Pfam" id="PF01171">
    <property type="entry name" value="ATP_bind_3"/>
    <property type="match status" value="1"/>
</dbReference>
<evidence type="ECO:0000256" key="4">
    <source>
        <dbReference type="ARBA" id="ARBA00022694"/>
    </source>
</evidence>
<comment type="similarity">
    <text evidence="8">Belongs to the tRNA(Ile)-lysidine synthase family.</text>
</comment>
<keyword evidence="4 8" id="KW-0819">tRNA processing</keyword>
<dbReference type="NCBIfam" id="TIGR02432">
    <property type="entry name" value="lysidine_TilS_N"/>
    <property type="match status" value="1"/>
</dbReference>
<dbReference type="EC" id="6.3.4.19" evidence="8"/>
<protein>
    <recommendedName>
        <fullName evidence="8">tRNA(Ile)-lysidine synthase</fullName>
        <ecNumber evidence="8">6.3.4.19</ecNumber>
    </recommendedName>
    <alternativeName>
        <fullName evidence="8">tRNA(Ile)-2-lysyl-cytidine synthase</fullName>
    </alternativeName>
    <alternativeName>
        <fullName evidence="8">tRNA(Ile)-lysidine synthetase</fullName>
    </alternativeName>
</protein>
<dbReference type="HAMAP" id="MF_01161">
    <property type="entry name" value="tRNA_Ile_lys_synt"/>
    <property type="match status" value="1"/>
</dbReference>
<keyword evidence="5 8" id="KW-0547">Nucleotide-binding</keyword>
<comment type="domain">
    <text evidence="8">The N-terminal region contains the highly conserved SGGXDS motif, predicted to be a P-loop motif involved in ATP binding.</text>
</comment>
<dbReference type="NCBIfam" id="TIGR02433">
    <property type="entry name" value="lysidine_TilS_C"/>
    <property type="match status" value="1"/>
</dbReference>
<dbReference type="EMBL" id="JAUSUG010000036">
    <property type="protein sequence ID" value="MDQ0257879.1"/>
    <property type="molecule type" value="Genomic_DNA"/>
</dbReference>
<evidence type="ECO:0000256" key="1">
    <source>
        <dbReference type="ARBA" id="ARBA00004496"/>
    </source>
</evidence>
<evidence type="ECO:0000259" key="9">
    <source>
        <dbReference type="SMART" id="SM00977"/>
    </source>
</evidence>
<evidence type="ECO:0000256" key="6">
    <source>
        <dbReference type="ARBA" id="ARBA00022840"/>
    </source>
</evidence>
<dbReference type="InterPro" id="IPR014729">
    <property type="entry name" value="Rossmann-like_a/b/a_fold"/>
</dbReference>
<evidence type="ECO:0000256" key="7">
    <source>
        <dbReference type="ARBA" id="ARBA00048539"/>
    </source>
</evidence>
<comment type="caution">
    <text evidence="10">The sequence shown here is derived from an EMBL/GenBank/DDBJ whole genome shotgun (WGS) entry which is preliminary data.</text>
</comment>